<comment type="subcellular location">
    <subcellularLocation>
        <location evidence="3">Cytoplasm</location>
        <location evidence="3">Cell cortex</location>
    </subcellularLocation>
    <subcellularLocation>
        <location evidence="1">Cytoplasm</location>
        <location evidence="1">Cytoskeleton</location>
        <location evidence="1">Microtubule organizing center</location>
        <location evidence="1">Centrosome</location>
        <location evidence="1">Centriole</location>
    </subcellularLocation>
    <subcellularLocation>
        <location evidence="2">Cytoplasm</location>
        <location evidence="2">Cytoskeleton</location>
        <location evidence="2">Spindle</location>
    </subcellularLocation>
</comment>
<evidence type="ECO:0000256" key="2">
    <source>
        <dbReference type="ARBA" id="ARBA00004186"/>
    </source>
</evidence>
<evidence type="ECO:0000256" key="11">
    <source>
        <dbReference type="ARBA" id="ARBA00023054"/>
    </source>
</evidence>
<dbReference type="GO" id="GO:0005819">
    <property type="term" value="C:spindle"/>
    <property type="evidence" value="ECO:0007669"/>
    <property type="project" value="UniProtKB-SubCell"/>
</dbReference>
<comment type="similarity">
    <text evidence="4">Belongs to the dynactin 150 kDa subunit family.</text>
</comment>
<keyword evidence="8" id="KW-0493">Microtubule</keyword>
<keyword evidence="9" id="KW-0498">Mitosis</keyword>
<keyword evidence="7" id="KW-0132">Cell division</keyword>
<proteinExistence type="inferred from homology"/>
<feature type="coiled-coil region" evidence="14">
    <location>
        <begin position="424"/>
        <end position="580"/>
    </location>
</feature>
<evidence type="ECO:0000256" key="6">
    <source>
        <dbReference type="ARBA" id="ARBA00022490"/>
    </source>
</evidence>
<dbReference type="InterPro" id="IPR036859">
    <property type="entry name" value="CAP-Gly_dom_sf"/>
</dbReference>
<protein>
    <recommendedName>
        <fullName evidence="5">Dynactin subunit 1</fullName>
    </recommendedName>
</protein>
<feature type="region of interest" description="Disordered" evidence="15">
    <location>
        <begin position="161"/>
        <end position="250"/>
    </location>
</feature>
<evidence type="ECO:0000256" key="4">
    <source>
        <dbReference type="ARBA" id="ARBA00011010"/>
    </source>
</evidence>
<gene>
    <name evidence="17" type="ORF">UXM345_LOCUS1710</name>
</gene>
<keyword evidence="12" id="KW-0206">Cytoskeleton</keyword>
<evidence type="ECO:0000313" key="18">
    <source>
        <dbReference type="Proteomes" id="UP000663842"/>
    </source>
</evidence>
<feature type="compositionally biased region" description="Pro residues" evidence="15">
    <location>
        <begin position="178"/>
        <end position="194"/>
    </location>
</feature>
<evidence type="ECO:0000256" key="5">
    <source>
        <dbReference type="ARBA" id="ARBA00016574"/>
    </source>
</evidence>
<evidence type="ECO:0000256" key="9">
    <source>
        <dbReference type="ARBA" id="ARBA00022776"/>
    </source>
</evidence>
<feature type="region of interest" description="Disordered" evidence="15">
    <location>
        <begin position="89"/>
        <end position="142"/>
    </location>
</feature>
<dbReference type="SMART" id="SM01052">
    <property type="entry name" value="CAP_GLY"/>
    <property type="match status" value="1"/>
</dbReference>
<dbReference type="GO" id="GO:0030286">
    <property type="term" value="C:dynein complex"/>
    <property type="evidence" value="ECO:0007669"/>
    <property type="project" value="UniProtKB-KW"/>
</dbReference>
<evidence type="ECO:0000256" key="1">
    <source>
        <dbReference type="ARBA" id="ARBA00004114"/>
    </source>
</evidence>
<feature type="domain" description="CAP-Gly" evidence="16">
    <location>
        <begin position="27"/>
        <end position="74"/>
    </location>
</feature>
<dbReference type="PANTHER" id="PTHR18916:SF6">
    <property type="entry name" value="DYNACTIN SUBUNIT 1"/>
    <property type="match status" value="1"/>
</dbReference>
<reference evidence="17" key="1">
    <citation type="submission" date="2021-02" db="EMBL/GenBank/DDBJ databases">
        <authorList>
            <person name="Nowell W R."/>
        </authorList>
    </citation>
    <scope>NUCLEOTIDE SEQUENCE</scope>
</reference>
<accession>A0A818XVY7</accession>
<dbReference type="Gene3D" id="1.10.287.2610">
    <property type="match status" value="1"/>
</dbReference>
<dbReference type="Gene3D" id="2.30.30.190">
    <property type="entry name" value="CAP Gly-rich-like domain"/>
    <property type="match status" value="1"/>
</dbReference>
<keyword evidence="11 14" id="KW-0175">Coiled coil</keyword>
<dbReference type="Proteomes" id="UP000663842">
    <property type="component" value="Unassembled WGS sequence"/>
</dbReference>
<comment type="caution">
    <text evidence="17">The sequence shown here is derived from an EMBL/GenBank/DDBJ whole genome shotgun (WGS) entry which is preliminary data.</text>
</comment>
<evidence type="ECO:0000313" key="17">
    <source>
        <dbReference type="EMBL" id="CAF3745831.1"/>
    </source>
</evidence>
<dbReference type="GO" id="GO:0005814">
    <property type="term" value="C:centriole"/>
    <property type="evidence" value="ECO:0007669"/>
    <property type="project" value="UniProtKB-SubCell"/>
</dbReference>
<feature type="coiled-coil region" evidence="14">
    <location>
        <begin position="970"/>
        <end position="1082"/>
    </location>
</feature>
<keyword evidence="6" id="KW-0963">Cytoplasm</keyword>
<dbReference type="PANTHER" id="PTHR18916">
    <property type="entry name" value="DYNACTIN 1-RELATED MICROTUBULE-BINDING"/>
    <property type="match status" value="1"/>
</dbReference>
<dbReference type="Pfam" id="PF12455">
    <property type="entry name" value="Dynactin"/>
    <property type="match status" value="1"/>
</dbReference>
<evidence type="ECO:0000259" key="16">
    <source>
        <dbReference type="PROSITE" id="PS50245"/>
    </source>
</evidence>
<dbReference type="PROSITE" id="PS50245">
    <property type="entry name" value="CAP_GLY_2"/>
    <property type="match status" value="1"/>
</dbReference>
<dbReference type="InterPro" id="IPR022157">
    <property type="entry name" value="Dynactin"/>
</dbReference>
<evidence type="ECO:0000256" key="8">
    <source>
        <dbReference type="ARBA" id="ARBA00022701"/>
    </source>
</evidence>
<evidence type="ECO:0000256" key="10">
    <source>
        <dbReference type="ARBA" id="ARBA00023017"/>
    </source>
</evidence>
<dbReference type="InterPro" id="IPR000938">
    <property type="entry name" value="CAP-Gly_domain"/>
</dbReference>
<evidence type="ECO:0000256" key="7">
    <source>
        <dbReference type="ARBA" id="ARBA00022618"/>
    </source>
</evidence>
<feature type="compositionally biased region" description="Low complexity" evidence="15">
    <location>
        <begin position="233"/>
        <end position="246"/>
    </location>
</feature>
<evidence type="ECO:0000256" key="12">
    <source>
        <dbReference type="ARBA" id="ARBA00023212"/>
    </source>
</evidence>
<dbReference type="Pfam" id="PF01302">
    <property type="entry name" value="CAP_GLY"/>
    <property type="match status" value="1"/>
</dbReference>
<dbReference type="EMBL" id="CAJOBF010000097">
    <property type="protein sequence ID" value="CAF3745831.1"/>
    <property type="molecule type" value="Genomic_DNA"/>
</dbReference>
<name>A0A818XVY7_9BILA</name>
<keyword evidence="13" id="KW-0131">Cell cycle</keyword>
<dbReference type="SUPFAM" id="SSF74924">
    <property type="entry name" value="Cap-Gly domain"/>
    <property type="match status" value="1"/>
</dbReference>
<feature type="compositionally biased region" description="Pro residues" evidence="15">
    <location>
        <begin position="201"/>
        <end position="218"/>
    </location>
</feature>
<evidence type="ECO:0000256" key="15">
    <source>
        <dbReference type="SAM" id="MobiDB-lite"/>
    </source>
</evidence>
<feature type="compositionally biased region" description="Polar residues" evidence="15">
    <location>
        <begin position="89"/>
        <end position="115"/>
    </location>
</feature>
<evidence type="ECO:0000256" key="14">
    <source>
        <dbReference type="SAM" id="Coils"/>
    </source>
</evidence>
<organism evidence="17 18">
    <name type="scientific">Rotaria magnacalcarata</name>
    <dbReference type="NCBI Taxonomy" id="392030"/>
    <lineage>
        <taxon>Eukaryota</taxon>
        <taxon>Metazoa</taxon>
        <taxon>Spiralia</taxon>
        <taxon>Gnathifera</taxon>
        <taxon>Rotifera</taxon>
        <taxon>Eurotatoria</taxon>
        <taxon>Bdelloidea</taxon>
        <taxon>Philodinida</taxon>
        <taxon>Philodinidae</taxon>
        <taxon>Rotaria</taxon>
    </lineage>
</organism>
<dbReference type="GO" id="GO:0051301">
    <property type="term" value="P:cell division"/>
    <property type="evidence" value="ECO:0007669"/>
    <property type="project" value="UniProtKB-KW"/>
</dbReference>
<evidence type="ECO:0000256" key="13">
    <source>
        <dbReference type="ARBA" id="ARBA00023306"/>
    </source>
</evidence>
<evidence type="ECO:0000256" key="3">
    <source>
        <dbReference type="ARBA" id="ARBA00004544"/>
    </source>
</evidence>
<keyword evidence="10" id="KW-0243">Dynein</keyword>
<sequence length="1312" mass="148340">MASTNAYHLDQKVSIAGKGIGTIAFIGKTEFAEGEWIGIVLDEPKGKNNGTVQKKDGTIVRYFSCSDNHGLYVRAAQIESIVSDSQTNLSRSASNHSVKSQGSISAPPTSGTPVKSSGLPGKQIGLRAPGSQTSIRPSGSDIDLDLAGLTRSTQSANEIAAAVPSERVSPAKEVAKQIPPPPKEVVKQIPPPPKEVIKQTLPPPATPAPAPAPAPQPKPVISAPPIVPSTLPTTTQQIASSTQASSNESQQLVTNLKSKITDQEEQIQTLIKKRRDDLEKVKDFERTKIQLDQLQTYKREAQERMKELNDKIQQQENELKDTRDKFTAYRDDMNDTEVRIESLALDLEMAEEKLETFTTENTTLKQKLEEVQLELDIIKGEIQLNGSGYVASGIQQKIDDERTIKMEQALIKLRDLSLTKQAENETLKKQNETFEHRVKVLTKENENSKTDVATMQATIADLKEQVDTCLGAQQMVDILTNKNISLEDQVRELQDNVDNLESLCEMDKEMEEHAKDVEHELRQNLDLLQNQIREKERQVEQLQYTIGDHERTILKFRETVKAMQHQDEQTKKQIEKYDEQLKLAGSAQSSEFKAKIVETKTYGEVIEGELKKIDVHNLSRHVQLLTLFLPEQFVKRGADHDCILVFLLIQRLISKCDLLTNQIEKKVERIQQLNFDDVAKSHRAERWSFTCKLCLSLSIFRMILRKYLKAMEICNTDILRIIAGTYHDLLSYEKPLDFLIELLQKDQIHDSISLGALDKTIAFYEHIYKSYLSQEKFSVSTYMRDLARIVLFSSDALQADTQRIQLLQKPGSDQSPFALLVKRLVESNEQMRAQAAKINRLVPQEDDMNRPLKLDNDTMSSTELVVRHLDRLAKTFHEICTDLGTQILLLSDATERISMQEIESIAYQACDKVYKKEDSGPYDSLWDSMHQTVSTLETIGNSIENGLFDSNANETNDKPKQAIYLIAEQLKTSMNEADFIRSRLELKEEELLDLKKMFKLKHDELSELNIRLSLNERKVESLQKESDEKTNKLKQILEEARIDAEKKIKQCEDAIAVLQNDNEQLEQEKSTLKERLKQLTKTKLVDDLIHKNTGATQRTSGRLSNSLFFTGKHVLDSGSANDGGVPSQRQLSSLGVNEGMIGSTVNEQEVIALRNTVRLLKDEMWQLKIARSSSELSKLQTPLKDTKVNEIADIYKSSTLLLNDLFTTIANYKITGENVAVKQELMRSKMKLVDQTAFNLNNRLNQCQNNILPGSTIQTTMNTFSNPQFSKSLTNDRHLAAELYLPGYTTGGELNITQEQYRTIMHEVIGCS</sequence>
<dbReference type="GO" id="GO:0005874">
    <property type="term" value="C:microtubule"/>
    <property type="evidence" value="ECO:0007669"/>
    <property type="project" value="UniProtKB-KW"/>
</dbReference>